<feature type="compositionally biased region" description="Basic and acidic residues" evidence="1">
    <location>
        <begin position="18"/>
        <end position="33"/>
    </location>
</feature>
<protein>
    <submittedName>
        <fullName evidence="2">Uncharacterized protein</fullName>
    </submittedName>
</protein>
<dbReference type="Proteomes" id="UP001432180">
    <property type="component" value="Chromosome"/>
</dbReference>
<accession>A0ABZ0SCM4</accession>
<feature type="compositionally biased region" description="Basic and acidic residues" evidence="1">
    <location>
        <begin position="1"/>
        <end position="10"/>
    </location>
</feature>
<feature type="region of interest" description="Disordered" evidence="1">
    <location>
        <begin position="1"/>
        <end position="44"/>
    </location>
</feature>
<evidence type="ECO:0000313" key="2">
    <source>
        <dbReference type="EMBL" id="WPL18217.1"/>
    </source>
</evidence>
<proteinExistence type="predicted"/>
<gene>
    <name evidence="2" type="ORF">Thiowin_03276</name>
</gene>
<reference evidence="2 3" key="1">
    <citation type="journal article" date="2023" name="Microorganisms">
        <title>Thiorhodovibrio frisius and Trv. litoralis spp. nov., Two Novel Members from a Clade of Fastidious Purple Sulfur Bacteria That Exhibit Unique Red-Shifted Light-Harvesting Capabilities.</title>
        <authorList>
            <person name="Methner A."/>
            <person name="Kuzyk S.B."/>
            <person name="Petersen J."/>
            <person name="Bauer S."/>
            <person name="Brinkmann H."/>
            <person name="Sichau K."/>
            <person name="Wanner G."/>
            <person name="Wolf J."/>
            <person name="Neumann-Schaal M."/>
            <person name="Henke P."/>
            <person name="Tank M."/>
            <person name="Sproer C."/>
            <person name="Bunk B."/>
            <person name="Overmann J."/>
        </authorList>
    </citation>
    <scope>NUCLEOTIDE SEQUENCE [LARGE SCALE GENOMIC DNA]</scope>
    <source>
        <strain evidence="2 3">DSM 6702</strain>
    </source>
</reference>
<evidence type="ECO:0000313" key="3">
    <source>
        <dbReference type="Proteomes" id="UP001432180"/>
    </source>
</evidence>
<evidence type="ECO:0000256" key="1">
    <source>
        <dbReference type="SAM" id="MobiDB-lite"/>
    </source>
</evidence>
<dbReference type="RefSeq" id="WP_328983993.1">
    <property type="nucleotide sequence ID" value="NZ_CP121472.1"/>
</dbReference>
<dbReference type="EMBL" id="CP121472">
    <property type="protein sequence ID" value="WPL18217.1"/>
    <property type="molecule type" value="Genomic_DNA"/>
</dbReference>
<keyword evidence="3" id="KW-1185">Reference proteome</keyword>
<name>A0ABZ0SCM4_9GAMM</name>
<organism evidence="2 3">
    <name type="scientific">Thiorhodovibrio winogradskyi</name>
    <dbReference type="NCBI Taxonomy" id="77007"/>
    <lineage>
        <taxon>Bacteria</taxon>
        <taxon>Pseudomonadati</taxon>
        <taxon>Pseudomonadota</taxon>
        <taxon>Gammaproteobacteria</taxon>
        <taxon>Chromatiales</taxon>
        <taxon>Chromatiaceae</taxon>
        <taxon>Thiorhodovibrio</taxon>
    </lineage>
</organism>
<sequence>MTKERQSNKESKKKPTHTLKEKRSAKKTKDESKTLLGNVKGGTA</sequence>